<feature type="compositionally biased region" description="Basic and acidic residues" evidence="3">
    <location>
        <begin position="125"/>
        <end position="134"/>
    </location>
</feature>
<feature type="compositionally biased region" description="Basic and acidic residues" evidence="3">
    <location>
        <begin position="225"/>
        <end position="241"/>
    </location>
</feature>
<proteinExistence type="predicted"/>
<evidence type="ECO:0000256" key="2">
    <source>
        <dbReference type="ARBA" id="ARBA00023054"/>
    </source>
</evidence>
<dbReference type="OrthoDB" id="10058133at2759"/>
<evidence type="ECO:0000313" key="4">
    <source>
        <dbReference type="EMBL" id="CAE1305099.1"/>
    </source>
</evidence>
<feature type="region of interest" description="Disordered" evidence="3">
    <location>
        <begin position="103"/>
        <end position="294"/>
    </location>
</feature>
<organism evidence="4 5">
    <name type="scientific">Acanthosepion pharaonis</name>
    <name type="common">Pharaoh cuttlefish</name>
    <name type="synonym">Sepia pharaonis</name>
    <dbReference type="NCBI Taxonomy" id="158019"/>
    <lineage>
        <taxon>Eukaryota</taxon>
        <taxon>Metazoa</taxon>
        <taxon>Spiralia</taxon>
        <taxon>Lophotrochozoa</taxon>
        <taxon>Mollusca</taxon>
        <taxon>Cephalopoda</taxon>
        <taxon>Coleoidea</taxon>
        <taxon>Decapodiformes</taxon>
        <taxon>Sepiida</taxon>
        <taxon>Sepiina</taxon>
        <taxon>Sepiidae</taxon>
        <taxon>Acanthosepion</taxon>
    </lineage>
</organism>
<keyword evidence="5" id="KW-1185">Reference proteome</keyword>
<evidence type="ECO:0000313" key="5">
    <source>
        <dbReference type="Proteomes" id="UP000597762"/>
    </source>
</evidence>
<evidence type="ECO:0000256" key="3">
    <source>
        <dbReference type="SAM" id="MobiDB-lite"/>
    </source>
</evidence>
<evidence type="ECO:0000256" key="1">
    <source>
        <dbReference type="ARBA" id="ARBA00022553"/>
    </source>
</evidence>
<name>A0A812DNI6_ACAPH</name>
<reference evidence="4" key="1">
    <citation type="submission" date="2021-01" db="EMBL/GenBank/DDBJ databases">
        <authorList>
            <person name="Li R."/>
            <person name="Bekaert M."/>
        </authorList>
    </citation>
    <scope>NUCLEOTIDE SEQUENCE</scope>
    <source>
        <strain evidence="4">Farmed</strain>
    </source>
</reference>
<protein>
    <submittedName>
        <fullName evidence="4">Uncharacterized protein</fullName>
    </submittedName>
</protein>
<dbReference type="PANTHER" id="PTHR15635:SF12">
    <property type="entry name" value="HABP4_PAI-RBP1 DOMAIN-CONTAINING PROTEIN"/>
    <property type="match status" value="1"/>
</dbReference>
<dbReference type="PANTHER" id="PTHR15635">
    <property type="entry name" value="COILED-COIL DOMAIN CONTAINING PROTEIN 9"/>
    <property type="match status" value="1"/>
</dbReference>
<accession>A0A812DNI6</accession>
<feature type="region of interest" description="Disordered" evidence="3">
    <location>
        <begin position="39"/>
        <end position="67"/>
    </location>
</feature>
<keyword evidence="2" id="KW-0175">Coiled coil</keyword>
<keyword evidence="1" id="KW-0597">Phosphoprotein</keyword>
<sequence>MSADKELFLDILTKEEREALLTKKMEEIRKKNEALRKRHEEIEADKRQAEKMIKPSSPKKDIKTVDFNTGKKEEFHRHSGSDFEYLRSRTDFDYLRSRTDFELPFDGEVKRRQKASGRGKGPGGRGKERPKSLDENGGPHSEPPFRGRRSLHATIPGGGHRLERVATMPDQEMNEIHIQITGNVPEHRSSFANSRQTRDKHRDRERERPADINGPPPDPAYNFLADKRREGPAPERGDRDSGGGGGGGSSGRGGKGGGGGGGGNIEDSNRDASRQKDHRRHPKNYGGTDFQNVKTKMKIAREKQQAFTGSSPQSKMEMAISMTGRERRQYMEWKAERERVDKERIERQKSASGEWRREWDAEKNPQE</sequence>
<dbReference type="AlphaFoldDB" id="A0A812DNI6"/>
<feature type="region of interest" description="Disordered" evidence="3">
    <location>
        <begin position="341"/>
        <end position="367"/>
    </location>
</feature>
<dbReference type="EMBL" id="CAHIKZ030003889">
    <property type="protein sequence ID" value="CAE1305099.1"/>
    <property type="molecule type" value="Genomic_DNA"/>
</dbReference>
<gene>
    <name evidence="4" type="ORF">SPHA_57574</name>
</gene>
<feature type="compositionally biased region" description="Gly residues" evidence="3">
    <location>
        <begin position="242"/>
        <end position="264"/>
    </location>
</feature>
<feature type="compositionally biased region" description="Basic and acidic residues" evidence="3">
    <location>
        <begin position="196"/>
        <end position="210"/>
    </location>
</feature>
<dbReference type="Proteomes" id="UP000597762">
    <property type="component" value="Unassembled WGS sequence"/>
</dbReference>
<dbReference type="Pfam" id="PF15266">
    <property type="entry name" value="DUF4594"/>
    <property type="match status" value="1"/>
</dbReference>
<dbReference type="InterPro" id="IPR029336">
    <property type="entry name" value="DUF4594"/>
</dbReference>
<comment type="caution">
    <text evidence="4">The sequence shown here is derived from an EMBL/GenBank/DDBJ whole genome shotgun (WGS) entry which is preliminary data.</text>
</comment>